<dbReference type="Proteomes" id="UP000227088">
    <property type="component" value="Unassembled WGS sequence"/>
</dbReference>
<dbReference type="InterPro" id="IPR046342">
    <property type="entry name" value="CBS_dom_sf"/>
</dbReference>
<organism evidence="5 6">
    <name type="scientific">Oleispira antarctica</name>
    <dbReference type="NCBI Taxonomy" id="188908"/>
    <lineage>
        <taxon>Bacteria</taxon>
        <taxon>Pseudomonadati</taxon>
        <taxon>Pseudomonadota</taxon>
        <taxon>Gammaproteobacteria</taxon>
        <taxon>Oceanospirillales</taxon>
        <taxon>Oceanospirillaceae</taxon>
        <taxon>Oleispira</taxon>
    </lineage>
</organism>
<dbReference type="Pfam" id="PF00571">
    <property type="entry name" value="CBS"/>
    <property type="match status" value="2"/>
</dbReference>
<sequence length="209" mass="23469">MALIVVEMGRRVITPQNNKRRGTVKTQATKSSAAIDQYHQFSSDSPVQAADSISASQRDDPYNLMKQRQAQKNPSRVSLLAEIMSDQIITLTADASITDAWQLFQHHGFHHIPIVDENNLVLAMLSERDILQGPGVQKNINNENIMQFASKRVFCFSPDTDIRQATRILYEYDLGALPIVSDTHQILGIVSRTDIIKVVSHYGPLELWA</sequence>
<feature type="compositionally biased region" description="Polar residues" evidence="3">
    <location>
        <begin position="40"/>
        <end position="56"/>
    </location>
</feature>
<accession>A0A1Y5I1G5</accession>
<evidence type="ECO:0000256" key="3">
    <source>
        <dbReference type="SAM" id="MobiDB-lite"/>
    </source>
</evidence>
<evidence type="ECO:0000259" key="4">
    <source>
        <dbReference type="PROSITE" id="PS51371"/>
    </source>
</evidence>
<keyword evidence="1 2" id="KW-0129">CBS domain</keyword>
<evidence type="ECO:0000313" key="5">
    <source>
        <dbReference type="EMBL" id="OUS41082.1"/>
    </source>
</evidence>
<feature type="region of interest" description="Disordered" evidence="3">
    <location>
        <begin position="40"/>
        <end position="60"/>
    </location>
</feature>
<proteinExistence type="predicted"/>
<gene>
    <name evidence="5" type="ORF">A9R00_02745</name>
</gene>
<comment type="caution">
    <text evidence="5">The sequence shown here is derived from an EMBL/GenBank/DDBJ whole genome shotgun (WGS) entry which is preliminary data.</text>
</comment>
<dbReference type="PROSITE" id="PS51371">
    <property type="entry name" value="CBS"/>
    <property type="match status" value="2"/>
</dbReference>
<name>A0A1Y5I1G5_OLEAN</name>
<dbReference type="AlphaFoldDB" id="A0A1Y5I1G5"/>
<evidence type="ECO:0000256" key="1">
    <source>
        <dbReference type="ARBA" id="ARBA00023122"/>
    </source>
</evidence>
<evidence type="ECO:0000256" key="2">
    <source>
        <dbReference type="PROSITE-ProRule" id="PRU00703"/>
    </source>
</evidence>
<dbReference type="InterPro" id="IPR051257">
    <property type="entry name" value="Diverse_CBS-Domain"/>
</dbReference>
<dbReference type="PANTHER" id="PTHR43080">
    <property type="entry name" value="CBS DOMAIN-CONTAINING PROTEIN CBSX3, MITOCHONDRIAL"/>
    <property type="match status" value="1"/>
</dbReference>
<dbReference type="PANTHER" id="PTHR43080:SF29">
    <property type="entry name" value="OS02G0818000 PROTEIN"/>
    <property type="match status" value="1"/>
</dbReference>
<dbReference type="SUPFAM" id="SSF54631">
    <property type="entry name" value="CBS-domain pair"/>
    <property type="match status" value="1"/>
</dbReference>
<reference evidence="6" key="1">
    <citation type="journal article" date="2017" name="Proc. Natl. Acad. Sci. U.S.A.">
        <title>Simulation of Deepwater Horizon oil plume reveals substrate specialization within a complex community of hydrocarbon degraders.</title>
        <authorList>
            <person name="Hu P."/>
            <person name="Dubinsky E.A."/>
            <person name="Probst A.J."/>
            <person name="Wang J."/>
            <person name="Sieber C.M.K."/>
            <person name="Tom L.M."/>
            <person name="Gardinali P."/>
            <person name="Banfield J.F."/>
            <person name="Atlas R.M."/>
            <person name="Andersen G.L."/>
        </authorList>
    </citation>
    <scope>NUCLEOTIDE SEQUENCE [LARGE SCALE GENOMIC DNA]</scope>
</reference>
<protein>
    <recommendedName>
        <fullName evidence="4">CBS domain-containing protein</fullName>
    </recommendedName>
</protein>
<dbReference type="EMBL" id="MABE01000159">
    <property type="protein sequence ID" value="OUS41082.1"/>
    <property type="molecule type" value="Genomic_DNA"/>
</dbReference>
<dbReference type="Gene3D" id="3.10.580.10">
    <property type="entry name" value="CBS-domain"/>
    <property type="match status" value="1"/>
</dbReference>
<dbReference type="SMART" id="SM00116">
    <property type="entry name" value="CBS"/>
    <property type="match status" value="2"/>
</dbReference>
<evidence type="ECO:0000313" key="6">
    <source>
        <dbReference type="Proteomes" id="UP000227088"/>
    </source>
</evidence>
<feature type="domain" description="CBS" evidence="4">
    <location>
        <begin position="84"/>
        <end position="143"/>
    </location>
</feature>
<feature type="domain" description="CBS" evidence="4">
    <location>
        <begin position="149"/>
        <end position="207"/>
    </location>
</feature>
<dbReference type="InterPro" id="IPR000644">
    <property type="entry name" value="CBS_dom"/>
</dbReference>